<gene>
    <name evidence="3" type="ORF">RRG08_012751</name>
</gene>
<proteinExistence type="predicted"/>
<evidence type="ECO:0000313" key="4">
    <source>
        <dbReference type="Proteomes" id="UP001283361"/>
    </source>
</evidence>
<name>A0AAE1AJS7_9GAST</name>
<reference evidence="3" key="1">
    <citation type="journal article" date="2023" name="G3 (Bethesda)">
        <title>A reference genome for the long-term kleptoplast-retaining sea slug Elysia crispata morphotype clarki.</title>
        <authorList>
            <person name="Eastman K.E."/>
            <person name="Pendleton A.L."/>
            <person name="Shaikh M.A."/>
            <person name="Suttiyut T."/>
            <person name="Ogas R."/>
            <person name="Tomko P."/>
            <person name="Gavelis G."/>
            <person name="Widhalm J.R."/>
            <person name="Wisecaver J.H."/>
        </authorList>
    </citation>
    <scope>NUCLEOTIDE SEQUENCE</scope>
    <source>
        <strain evidence="3">ECLA1</strain>
    </source>
</reference>
<protein>
    <recommendedName>
        <fullName evidence="2">TauD/TfdA-like domain-containing protein</fullName>
    </recommendedName>
</protein>
<dbReference type="FunFam" id="3.60.130.10:FF:000006">
    <property type="entry name" value="Clavaminate synthase-like protein At3g21360"/>
    <property type="match status" value="1"/>
</dbReference>
<evidence type="ECO:0000313" key="3">
    <source>
        <dbReference type="EMBL" id="KAK3789129.1"/>
    </source>
</evidence>
<dbReference type="PANTHER" id="PTHR10696">
    <property type="entry name" value="GAMMA-BUTYROBETAINE HYDROXYLASE-RELATED"/>
    <property type="match status" value="1"/>
</dbReference>
<dbReference type="SUPFAM" id="SSF51197">
    <property type="entry name" value="Clavaminate synthase-like"/>
    <property type="match status" value="1"/>
</dbReference>
<accession>A0AAE1AJS7</accession>
<dbReference type="InterPro" id="IPR003819">
    <property type="entry name" value="TauD/TfdA-like"/>
</dbReference>
<dbReference type="Gene3D" id="3.60.130.10">
    <property type="entry name" value="Clavaminate synthase-like"/>
    <property type="match status" value="1"/>
</dbReference>
<dbReference type="EMBL" id="JAWDGP010001681">
    <property type="protein sequence ID" value="KAK3789129.1"/>
    <property type="molecule type" value="Genomic_DNA"/>
</dbReference>
<sequence length="333" mass="37347">MVSETANLVSPTKIADQKDFGDTRFPLVLTPTESESSKSITTADAACDWVKSNKENIGAQLLQNGAIMFRGFPLKDAYDFDKFVGAFDREPLPYVGGAAPRKVITPRVFTANESPPDQPIPFHHEMAQVPTFPKTLLFFCETPPASGGQTPLVLSNKVYQRMVEKFPQYVRDLEEKKVVYTRVLPNGDDMESPIGRGWQSTFQTEDRSEAERKCREQGTRFEWLPDGCLKTISAPLAAIKEDPRNGNKMWFNSIIAVYRGWRDSRNDPQKAITFGDGSPMPPVVMDGLEAILEDLAADVTWQPGDVYLVDNMQVLHARRSFTPPRRVLAALFK</sequence>
<organism evidence="3 4">
    <name type="scientific">Elysia crispata</name>
    <name type="common">lettuce slug</name>
    <dbReference type="NCBI Taxonomy" id="231223"/>
    <lineage>
        <taxon>Eukaryota</taxon>
        <taxon>Metazoa</taxon>
        <taxon>Spiralia</taxon>
        <taxon>Lophotrochozoa</taxon>
        <taxon>Mollusca</taxon>
        <taxon>Gastropoda</taxon>
        <taxon>Heterobranchia</taxon>
        <taxon>Euthyneura</taxon>
        <taxon>Panpulmonata</taxon>
        <taxon>Sacoglossa</taxon>
        <taxon>Placobranchoidea</taxon>
        <taxon>Plakobranchidae</taxon>
        <taxon>Elysia</taxon>
    </lineage>
</organism>
<dbReference type="InterPro" id="IPR050411">
    <property type="entry name" value="AlphaKG_dependent_hydroxylases"/>
</dbReference>
<evidence type="ECO:0000259" key="2">
    <source>
        <dbReference type="Pfam" id="PF02668"/>
    </source>
</evidence>
<evidence type="ECO:0000256" key="1">
    <source>
        <dbReference type="ARBA" id="ARBA00023002"/>
    </source>
</evidence>
<dbReference type="PANTHER" id="PTHR10696:SF21">
    <property type="entry name" value="TAUD_TFDA-LIKE DOMAIN-CONTAINING PROTEIN"/>
    <property type="match status" value="1"/>
</dbReference>
<comment type="caution">
    <text evidence="3">The sequence shown here is derived from an EMBL/GenBank/DDBJ whole genome shotgun (WGS) entry which is preliminary data.</text>
</comment>
<feature type="domain" description="TauD/TfdA-like" evidence="2">
    <location>
        <begin position="52"/>
        <end position="328"/>
    </location>
</feature>
<dbReference type="AlphaFoldDB" id="A0AAE1AJS7"/>
<dbReference type="Pfam" id="PF02668">
    <property type="entry name" value="TauD"/>
    <property type="match status" value="1"/>
</dbReference>
<dbReference type="InterPro" id="IPR042098">
    <property type="entry name" value="TauD-like_sf"/>
</dbReference>
<keyword evidence="1" id="KW-0560">Oxidoreductase</keyword>
<dbReference type="Proteomes" id="UP001283361">
    <property type="component" value="Unassembled WGS sequence"/>
</dbReference>
<keyword evidence="4" id="KW-1185">Reference proteome</keyword>
<dbReference type="GO" id="GO:0016491">
    <property type="term" value="F:oxidoreductase activity"/>
    <property type="evidence" value="ECO:0007669"/>
    <property type="project" value="UniProtKB-KW"/>
</dbReference>